<protein>
    <submittedName>
        <fullName evidence="1">Uncharacterized protein</fullName>
    </submittedName>
</protein>
<comment type="caution">
    <text evidence="1">The sequence shown here is derived from an EMBL/GenBank/DDBJ whole genome shotgun (WGS) entry which is preliminary data.</text>
</comment>
<gene>
    <name evidence="1" type="ORF">BpHYR1_001042</name>
</gene>
<reference evidence="1 2" key="1">
    <citation type="journal article" date="2018" name="Sci. Rep.">
        <title>Genomic signatures of local adaptation to the degree of environmental predictability in rotifers.</title>
        <authorList>
            <person name="Franch-Gras L."/>
            <person name="Hahn C."/>
            <person name="Garcia-Roger E.M."/>
            <person name="Carmona M.J."/>
            <person name="Serra M."/>
            <person name="Gomez A."/>
        </authorList>
    </citation>
    <scope>NUCLEOTIDE SEQUENCE [LARGE SCALE GENOMIC DNA]</scope>
    <source>
        <strain evidence="1">HYR1</strain>
    </source>
</reference>
<evidence type="ECO:0000313" key="1">
    <source>
        <dbReference type="EMBL" id="RNA09171.1"/>
    </source>
</evidence>
<dbReference type="Proteomes" id="UP000276133">
    <property type="component" value="Unassembled WGS sequence"/>
</dbReference>
<name>A0A3M7QDT1_BRAPC</name>
<sequence length="100" mass="11999">MDSNEVSYCFSLNRRTASENTFKLFLELNKQKNCKLVLKRLITISTKMNFLKTLKSQTNEKINIFFVVFLTLIEEFVYEKLLLVMGFIYKTNLWSREFYS</sequence>
<accession>A0A3M7QDT1</accession>
<dbReference type="EMBL" id="REGN01006528">
    <property type="protein sequence ID" value="RNA09171.1"/>
    <property type="molecule type" value="Genomic_DNA"/>
</dbReference>
<evidence type="ECO:0000313" key="2">
    <source>
        <dbReference type="Proteomes" id="UP000276133"/>
    </source>
</evidence>
<keyword evidence="2" id="KW-1185">Reference proteome</keyword>
<organism evidence="1 2">
    <name type="scientific">Brachionus plicatilis</name>
    <name type="common">Marine rotifer</name>
    <name type="synonym">Brachionus muelleri</name>
    <dbReference type="NCBI Taxonomy" id="10195"/>
    <lineage>
        <taxon>Eukaryota</taxon>
        <taxon>Metazoa</taxon>
        <taxon>Spiralia</taxon>
        <taxon>Gnathifera</taxon>
        <taxon>Rotifera</taxon>
        <taxon>Eurotatoria</taxon>
        <taxon>Monogononta</taxon>
        <taxon>Pseudotrocha</taxon>
        <taxon>Ploima</taxon>
        <taxon>Brachionidae</taxon>
        <taxon>Brachionus</taxon>
    </lineage>
</organism>
<proteinExistence type="predicted"/>
<dbReference type="AlphaFoldDB" id="A0A3M7QDT1"/>